<evidence type="ECO:0000313" key="2">
    <source>
        <dbReference type="EMBL" id="ABG97891.1"/>
    </source>
</evidence>
<dbReference type="KEGG" id="rha:RHA1_ro06114"/>
<feature type="region of interest" description="Disordered" evidence="1">
    <location>
        <begin position="1"/>
        <end position="22"/>
    </location>
</feature>
<evidence type="ECO:0000313" key="3">
    <source>
        <dbReference type="Proteomes" id="UP000008710"/>
    </source>
</evidence>
<dbReference type="EMBL" id="CP000431">
    <property type="protein sequence ID" value="ABG97891.1"/>
    <property type="molecule type" value="Genomic_DNA"/>
</dbReference>
<proteinExistence type="predicted"/>
<name>Q0S3J5_RHOJR</name>
<gene>
    <name evidence="2" type="ordered locus">RHA1_ro06114</name>
</gene>
<dbReference type="HOGENOM" id="CLU_2571565_0_0_11"/>
<organism evidence="2 3">
    <name type="scientific">Rhodococcus jostii (strain RHA1)</name>
    <dbReference type="NCBI Taxonomy" id="101510"/>
    <lineage>
        <taxon>Bacteria</taxon>
        <taxon>Bacillati</taxon>
        <taxon>Actinomycetota</taxon>
        <taxon>Actinomycetes</taxon>
        <taxon>Mycobacteriales</taxon>
        <taxon>Nocardiaceae</taxon>
        <taxon>Rhodococcus</taxon>
    </lineage>
</organism>
<dbReference type="AlphaFoldDB" id="Q0S3J5"/>
<sequence>MIQLPPIVRNVTSRSARPSGDRGHMRIAVNLFRLFLTCQYPHDTSAAGFTGIFRECGVALSSHATLSRPDDAKVSVKMIDS</sequence>
<dbReference type="Proteomes" id="UP000008710">
    <property type="component" value="Chromosome"/>
</dbReference>
<protein>
    <submittedName>
        <fullName evidence="2">Uncharacterized protein</fullName>
    </submittedName>
</protein>
<accession>Q0S3J5</accession>
<reference evidence="3" key="1">
    <citation type="journal article" date="2006" name="Proc. Natl. Acad. Sci. U.S.A.">
        <title>The complete genome of Rhodococcus sp. RHA1 provides insights into a catabolic powerhouse.</title>
        <authorList>
            <person name="McLeod M.P."/>
            <person name="Warren R.L."/>
            <person name="Hsiao W.W.L."/>
            <person name="Araki N."/>
            <person name="Myhre M."/>
            <person name="Fernandes C."/>
            <person name="Miyazawa D."/>
            <person name="Wong W."/>
            <person name="Lillquist A.L."/>
            <person name="Wang D."/>
            <person name="Dosanjh M."/>
            <person name="Hara H."/>
            <person name="Petrescu A."/>
            <person name="Morin R.D."/>
            <person name="Yang G."/>
            <person name="Stott J.M."/>
            <person name="Schein J.E."/>
            <person name="Shin H."/>
            <person name="Smailus D."/>
            <person name="Siddiqui A.S."/>
            <person name="Marra M.A."/>
            <person name="Jones S.J.M."/>
            <person name="Holt R."/>
            <person name="Brinkman F.S.L."/>
            <person name="Miyauchi K."/>
            <person name="Fukuda M."/>
            <person name="Davies J.E."/>
            <person name="Mohn W.W."/>
            <person name="Eltis L.D."/>
        </authorList>
    </citation>
    <scope>NUCLEOTIDE SEQUENCE [LARGE SCALE GENOMIC DNA]</scope>
    <source>
        <strain evidence="3">RHA1</strain>
    </source>
</reference>
<evidence type="ECO:0000256" key="1">
    <source>
        <dbReference type="SAM" id="MobiDB-lite"/>
    </source>
</evidence>